<dbReference type="EMBL" id="CP117258">
    <property type="protein sequence ID" value="WFR98770.1"/>
    <property type="molecule type" value="Genomic_DNA"/>
</dbReference>
<evidence type="ECO:0000313" key="1">
    <source>
        <dbReference type="EMBL" id="WFR98770.1"/>
    </source>
</evidence>
<evidence type="ECO:0008006" key="3">
    <source>
        <dbReference type="Google" id="ProtNLM"/>
    </source>
</evidence>
<accession>A0AAF1KUT2</accession>
<organism evidence="1 2">
    <name type="scientific">Rhizobium tumorigenes</name>
    <dbReference type="NCBI Taxonomy" id="2041385"/>
    <lineage>
        <taxon>Bacteria</taxon>
        <taxon>Pseudomonadati</taxon>
        <taxon>Pseudomonadota</taxon>
        <taxon>Alphaproteobacteria</taxon>
        <taxon>Hyphomicrobiales</taxon>
        <taxon>Rhizobiaceae</taxon>
        <taxon>Rhizobium/Agrobacterium group</taxon>
        <taxon>Rhizobium</taxon>
    </lineage>
</organism>
<dbReference type="Proteomes" id="UP000249499">
    <property type="component" value="Plasmid unnamed1"/>
</dbReference>
<proteinExistence type="predicted"/>
<reference evidence="1 2" key="1">
    <citation type="journal article" date="2018" name="Sci. Rep.">
        <title>Rhizobium tumorigenes sp. nov., a novel plant tumorigenic bacterium isolated from cane gall tumors on thornless blackberry.</title>
        <authorList>
            <person name="Kuzmanovi N."/>
            <person name="Smalla K."/>
            <person name="Gronow S."/>
            <person name="PuBawska J."/>
        </authorList>
    </citation>
    <scope>NUCLEOTIDE SEQUENCE [LARGE SCALE GENOMIC DNA]</scope>
    <source>
        <strain evidence="1 2">1078</strain>
    </source>
</reference>
<evidence type="ECO:0000313" key="2">
    <source>
        <dbReference type="Proteomes" id="UP000249499"/>
    </source>
</evidence>
<reference evidence="2" key="2">
    <citation type="journal article" date="2023" name="MicrobiologyOpen">
        <title>Genomics of the tumorigenes clade of the family Rhizobiaceae and description of Rhizobium rhododendri sp. nov.</title>
        <authorList>
            <person name="Kuzmanovic N."/>
            <person name="diCenzo G.C."/>
            <person name="Bunk B."/>
            <person name="Sproeer C."/>
            <person name="Fruehling A."/>
            <person name="Neumann-Schaal M."/>
            <person name="Overmann J."/>
            <person name="Smalla K."/>
        </authorList>
    </citation>
    <scope>NUCLEOTIDE SEQUENCE [LARGE SCALE GENOMIC DNA]</scope>
    <source>
        <strain evidence="2">1078</strain>
        <plasmid evidence="2">unnamed1</plasmid>
    </source>
</reference>
<dbReference type="RefSeq" id="WP_133255547.1">
    <property type="nucleotide sequence ID" value="NZ_CP117258.1"/>
</dbReference>
<keyword evidence="1" id="KW-0614">Plasmid</keyword>
<protein>
    <recommendedName>
        <fullName evidence="3">VRR-NUC domain-containing protein</fullName>
    </recommendedName>
</protein>
<geneLocation type="plasmid" evidence="1 2">
    <name>unnamed1</name>
</geneLocation>
<sequence>MTRMGVPGSRLDVIKMAGGQPVEFIEMKFAGDRWRSGQQSRYQAISRARGKKLQEIIVERDCQCTGDKEKQTQPVTAPQEERLTTGQKIGLGVGGALAAIGIVACAVAEPCGAAALGVLGTGGAAALATAP</sequence>
<name>A0AAF1KUT2_9HYPH</name>
<gene>
    <name evidence="1" type="ORF">PR017_24030</name>
</gene>
<dbReference type="AlphaFoldDB" id="A0AAF1KUT2"/>
<dbReference type="KEGG" id="rtu:PR017_24030"/>
<keyword evidence="2" id="KW-1185">Reference proteome</keyword>